<keyword evidence="9" id="KW-0807">Transducer</keyword>
<comment type="subcellular location">
    <subcellularLocation>
        <location evidence="1">Membrane</location>
        <topology evidence="1">Multi-pass membrane protein</topology>
    </subcellularLocation>
</comment>
<feature type="transmembrane region" description="Helical" evidence="11">
    <location>
        <begin position="62"/>
        <end position="84"/>
    </location>
</feature>
<feature type="transmembrane region" description="Helical" evidence="11">
    <location>
        <begin position="191"/>
        <end position="214"/>
    </location>
</feature>
<keyword evidence="6" id="KW-0297">G-protein coupled receptor</keyword>
<feature type="transmembrane region" description="Helical" evidence="11">
    <location>
        <begin position="303"/>
        <end position="324"/>
    </location>
</feature>
<organism evidence="12 13">
    <name type="scientific">Hirsutella rhossiliensis</name>
    <dbReference type="NCBI Taxonomy" id="111463"/>
    <lineage>
        <taxon>Eukaryota</taxon>
        <taxon>Fungi</taxon>
        <taxon>Dikarya</taxon>
        <taxon>Ascomycota</taxon>
        <taxon>Pezizomycotina</taxon>
        <taxon>Sordariomycetes</taxon>
        <taxon>Hypocreomycetidae</taxon>
        <taxon>Hypocreales</taxon>
        <taxon>Ophiocordycipitaceae</taxon>
        <taxon>Hirsutella</taxon>
    </lineage>
</organism>
<keyword evidence="4 11" id="KW-0812">Transmembrane</keyword>
<feature type="transmembrane region" description="Helical" evidence="11">
    <location>
        <begin position="147"/>
        <end position="163"/>
    </location>
</feature>
<comment type="similarity">
    <text evidence="2">Belongs to the G-protein coupled receptor 4 family.</text>
</comment>
<dbReference type="GO" id="GO:0000750">
    <property type="term" value="P:pheromone-dependent signal transduction involved in conjugation with cellular fusion"/>
    <property type="evidence" value="ECO:0007669"/>
    <property type="project" value="TreeGrafter"/>
</dbReference>
<comment type="caution">
    <text evidence="12">The sequence shown here is derived from an EMBL/GenBank/DDBJ whole genome shotgun (WGS) entry which is preliminary data.</text>
</comment>
<dbReference type="PANTHER" id="PTHR28097:SF1">
    <property type="entry name" value="PHEROMONE A FACTOR RECEPTOR"/>
    <property type="match status" value="1"/>
</dbReference>
<evidence type="ECO:0000256" key="3">
    <source>
        <dbReference type="ARBA" id="ARBA00022507"/>
    </source>
</evidence>
<evidence type="ECO:0000256" key="4">
    <source>
        <dbReference type="ARBA" id="ARBA00022692"/>
    </source>
</evidence>
<dbReference type="AlphaFoldDB" id="A0A9P8SLZ9"/>
<gene>
    <name evidence="12" type="ORF">HRG_02223</name>
</gene>
<dbReference type="EMBL" id="JAIZPD010000002">
    <property type="protein sequence ID" value="KAH0966814.1"/>
    <property type="molecule type" value="Genomic_DNA"/>
</dbReference>
<evidence type="ECO:0000256" key="11">
    <source>
        <dbReference type="SAM" id="Phobius"/>
    </source>
</evidence>
<feature type="region of interest" description="Disordered" evidence="10">
    <location>
        <begin position="419"/>
        <end position="439"/>
    </location>
</feature>
<feature type="transmembrane region" description="Helical" evidence="11">
    <location>
        <begin position="35"/>
        <end position="55"/>
    </location>
</feature>
<dbReference type="GeneID" id="68351352"/>
<feature type="transmembrane region" description="Helical" evidence="11">
    <location>
        <begin position="104"/>
        <end position="126"/>
    </location>
</feature>
<dbReference type="Gene3D" id="1.20.1070.10">
    <property type="entry name" value="Rhodopsin 7-helix transmembrane proteins"/>
    <property type="match status" value="1"/>
</dbReference>
<evidence type="ECO:0000256" key="2">
    <source>
        <dbReference type="ARBA" id="ARBA00011085"/>
    </source>
</evidence>
<evidence type="ECO:0000256" key="9">
    <source>
        <dbReference type="ARBA" id="ARBA00023224"/>
    </source>
</evidence>
<evidence type="ECO:0000256" key="10">
    <source>
        <dbReference type="SAM" id="MobiDB-lite"/>
    </source>
</evidence>
<dbReference type="Pfam" id="PF02076">
    <property type="entry name" value="STE3"/>
    <property type="match status" value="1"/>
</dbReference>
<evidence type="ECO:0000256" key="8">
    <source>
        <dbReference type="ARBA" id="ARBA00023170"/>
    </source>
</evidence>
<evidence type="ECO:0000313" key="12">
    <source>
        <dbReference type="EMBL" id="KAH0966814.1"/>
    </source>
</evidence>
<evidence type="ECO:0000256" key="5">
    <source>
        <dbReference type="ARBA" id="ARBA00022989"/>
    </source>
</evidence>
<name>A0A9P8SLZ9_9HYPO</name>
<keyword evidence="3" id="KW-0589">Pheromone response</keyword>
<keyword evidence="13" id="KW-1185">Reference proteome</keyword>
<evidence type="ECO:0000256" key="1">
    <source>
        <dbReference type="ARBA" id="ARBA00004141"/>
    </source>
</evidence>
<evidence type="ECO:0000256" key="6">
    <source>
        <dbReference type="ARBA" id="ARBA00023040"/>
    </source>
</evidence>
<feature type="transmembrane region" description="Helical" evidence="11">
    <location>
        <begin position="244"/>
        <end position="268"/>
    </location>
</feature>
<accession>A0A9P8SLZ9</accession>
<proteinExistence type="inferred from homology"/>
<feature type="region of interest" description="Disordered" evidence="10">
    <location>
        <begin position="518"/>
        <end position="540"/>
    </location>
</feature>
<dbReference type="RefSeq" id="XP_044724327.1">
    <property type="nucleotide sequence ID" value="XM_044860694.1"/>
</dbReference>
<dbReference type="Proteomes" id="UP000824596">
    <property type="component" value="Unassembled WGS sequence"/>
</dbReference>
<protein>
    <submittedName>
        <fullName evidence="12">Pheromone A receptor domain-containing protein</fullName>
    </submittedName>
</protein>
<evidence type="ECO:0000256" key="7">
    <source>
        <dbReference type="ARBA" id="ARBA00023136"/>
    </source>
</evidence>
<feature type="compositionally biased region" description="Polar residues" evidence="10">
    <location>
        <begin position="366"/>
        <end position="388"/>
    </location>
</feature>
<keyword evidence="5 11" id="KW-1133">Transmembrane helix</keyword>
<keyword evidence="8 12" id="KW-0675">Receptor</keyword>
<reference evidence="12" key="1">
    <citation type="submission" date="2021-09" db="EMBL/GenBank/DDBJ databases">
        <title>A high-quality genome of the endoparasitic fungus Hirsutella rhossiliensis with a comparison of Hirsutella genomes reveals transposable elements contributing to genome size variation.</title>
        <authorList>
            <person name="Lin R."/>
            <person name="Jiao Y."/>
            <person name="Sun X."/>
            <person name="Ling J."/>
            <person name="Xie B."/>
            <person name="Cheng X."/>
        </authorList>
    </citation>
    <scope>NUCLEOTIDE SEQUENCE</scope>
    <source>
        <strain evidence="12">HR02</strain>
    </source>
</reference>
<sequence>MESSSISLFARAGTTAVLGTPLPPPYTTPSLTANLVLRVTLSLLANIVCLVPLRVLHRNGEFAAAVFIANVELLNLETTLNSLLWRNDHVARWWAGWGFCDAVIHFHNAATALYITCLLAIMRNLAQQVGLMRANPLTGSERMRRNLVQALIMFPLPVVQVAWTRAAAARRYEVGTLVGCTWSSHSSWPNLAFFILPPAVVAIITSGFAVLTYIRFRQIAKTTESALSSSRRANRRSQRTKRRLYMMVMSIVVPYLPVVIGLAIANVLEKPGRDPWDYNAIHHGASPLPWSTVALYPSTEINWASMNNCYISVLTAIPVFLFFGTTKDAVNEYRIAALFLGLDRLFPRLRNEYDPSRTPRPGGSLGSSQTATFSDSPSSMGKTESSGSARHLNGIEHTLTTGSQNPHVQAIDFATLADPERGQTHDQPPAPSCSAEDRTYKTSAADLGRHRNPFPFRTRLNFPIPLRFPFLARRASTQPMSEPNVPLGPLRPASSLPQWNDPAGSMAQVAGSLWPDDEARLFNTSPVGNNRDMPQMSGRS</sequence>
<feature type="region of interest" description="Disordered" evidence="10">
    <location>
        <begin position="352"/>
        <end position="389"/>
    </location>
</feature>
<dbReference type="OrthoDB" id="2874149at2759"/>
<dbReference type="GO" id="GO:0004932">
    <property type="term" value="F:mating-type factor pheromone receptor activity"/>
    <property type="evidence" value="ECO:0007669"/>
    <property type="project" value="InterPro"/>
</dbReference>
<dbReference type="InterPro" id="IPR001499">
    <property type="entry name" value="GPCR_STE3"/>
</dbReference>
<dbReference type="PANTHER" id="PTHR28097">
    <property type="entry name" value="PHEROMONE A FACTOR RECEPTOR"/>
    <property type="match status" value="1"/>
</dbReference>
<evidence type="ECO:0000313" key="13">
    <source>
        <dbReference type="Proteomes" id="UP000824596"/>
    </source>
</evidence>
<keyword evidence="7 11" id="KW-0472">Membrane</keyword>
<dbReference type="GO" id="GO:0005886">
    <property type="term" value="C:plasma membrane"/>
    <property type="evidence" value="ECO:0007669"/>
    <property type="project" value="TreeGrafter"/>
</dbReference>